<dbReference type="PROSITE" id="PS00893">
    <property type="entry name" value="NUDIX_BOX"/>
    <property type="match status" value="1"/>
</dbReference>
<comment type="caution">
    <text evidence="4">The sequence shown here is derived from an EMBL/GenBank/DDBJ whole genome shotgun (WGS) entry which is preliminary data.</text>
</comment>
<dbReference type="CDD" id="cd07067">
    <property type="entry name" value="HP_PGM_like"/>
    <property type="match status" value="1"/>
</dbReference>
<feature type="compositionally biased region" description="Basic and acidic residues" evidence="2">
    <location>
        <begin position="24"/>
        <end position="34"/>
    </location>
</feature>
<dbReference type="RefSeq" id="WP_188355384.1">
    <property type="nucleotide sequence ID" value="NZ_BMDH01000003.1"/>
</dbReference>
<feature type="domain" description="Nudix hydrolase" evidence="3">
    <location>
        <begin position="44"/>
        <end position="193"/>
    </location>
</feature>
<name>A0A8J3APU3_9BIFI</name>
<evidence type="ECO:0000256" key="1">
    <source>
        <dbReference type="ARBA" id="ARBA00022801"/>
    </source>
</evidence>
<dbReference type="Pfam" id="PF00293">
    <property type="entry name" value="NUDIX"/>
    <property type="match status" value="1"/>
</dbReference>
<gene>
    <name evidence="4" type="primary">mutT1</name>
    <name evidence="4" type="ORF">GCM10007377_12090</name>
</gene>
<dbReference type="AlphaFoldDB" id="A0A8J3APU3"/>
<reference evidence="4" key="2">
    <citation type="submission" date="2020-09" db="EMBL/GenBank/DDBJ databases">
        <authorList>
            <person name="Sun Q."/>
            <person name="Sedlacek I."/>
        </authorList>
    </citation>
    <scope>NUCLEOTIDE SEQUENCE</scope>
    <source>
        <strain evidence="4">CCM 8606</strain>
    </source>
</reference>
<feature type="compositionally biased region" description="Polar residues" evidence="2">
    <location>
        <begin position="35"/>
        <end position="48"/>
    </location>
</feature>
<dbReference type="SMART" id="SM00855">
    <property type="entry name" value="PGAM"/>
    <property type="match status" value="1"/>
</dbReference>
<evidence type="ECO:0000256" key="2">
    <source>
        <dbReference type="SAM" id="MobiDB-lite"/>
    </source>
</evidence>
<evidence type="ECO:0000313" key="4">
    <source>
        <dbReference type="EMBL" id="GGI14672.1"/>
    </source>
</evidence>
<dbReference type="Gene3D" id="3.90.79.10">
    <property type="entry name" value="Nucleoside Triphosphate Pyrophosphohydrolase"/>
    <property type="match status" value="1"/>
</dbReference>
<dbReference type="SUPFAM" id="SSF55811">
    <property type="entry name" value="Nudix"/>
    <property type="match status" value="1"/>
</dbReference>
<dbReference type="Pfam" id="PF00300">
    <property type="entry name" value="His_Phos_1"/>
    <property type="match status" value="1"/>
</dbReference>
<feature type="region of interest" description="Disordered" evidence="2">
    <location>
        <begin position="18"/>
        <end position="52"/>
    </location>
</feature>
<dbReference type="InterPro" id="IPR015797">
    <property type="entry name" value="NUDIX_hydrolase-like_dom_sf"/>
</dbReference>
<organism evidence="4 5">
    <name type="scientific">Galliscardovia ingluviei</name>
    <dbReference type="NCBI Taxonomy" id="1769422"/>
    <lineage>
        <taxon>Bacteria</taxon>
        <taxon>Bacillati</taxon>
        <taxon>Actinomycetota</taxon>
        <taxon>Actinomycetes</taxon>
        <taxon>Bifidobacteriales</taxon>
        <taxon>Bifidobacteriaceae</taxon>
        <taxon>Galliscardovia</taxon>
    </lineage>
</organism>
<dbReference type="GO" id="GO:0006167">
    <property type="term" value="P:AMP biosynthetic process"/>
    <property type="evidence" value="ECO:0007669"/>
    <property type="project" value="TreeGrafter"/>
</dbReference>
<keyword evidence="1" id="KW-0378">Hydrolase</keyword>
<dbReference type="Gene3D" id="3.40.50.1240">
    <property type="entry name" value="Phosphoglycerate mutase-like"/>
    <property type="match status" value="1"/>
</dbReference>
<dbReference type="GO" id="GO:0004081">
    <property type="term" value="F:bis(5'-nucleosyl)-tetraphosphatase (asymmetrical) activity"/>
    <property type="evidence" value="ECO:0007669"/>
    <property type="project" value="TreeGrafter"/>
</dbReference>
<dbReference type="InterPro" id="IPR051325">
    <property type="entry name" value="Nudix_hydrolase_domain"/>
</dbReference>
<dbReference type="SUPFAM" id="SSF53254">
    <property type="entry name" value="Phosphoglycerate mutase-like"/>
    <property type="match status" value="1"/>
</dbReference>
<dbReference type="GO" id="GO:0006754">
    <property type="term" value="P:ATP biosynthetic process"/>
    <property type="evidence" value="ECO:0007669"/>
    <property type="project" value="TreeGrafter"/>
</dbReference>
<dbReference type="PANTHER" id="PTHR21340:SF0">
    <property type="entry name" value="BIS(5'-NUCLEOSYL)-TETRAPHOSPHATASE [ASYMMETRICAL]"/>
    <property type="match status" value="1"/>
</dbReference>
<proteinExistence type="predicted"/>
<accession>A0A8J3APU3</accession>
<dbReference type="PANTHER" id="PTHR21340">
    <property type="entry name" value="DIADENOSINE 5,5-P1,P4-TETRAPHOSPHATE PYROPHOSPHOHYDROLASE MUTT"/>
    <property type="match status" value="1"/>
</dbReference>
<dbReference type="InterPro" id="IPR029033">
    <property type="entry name" value="His_PPase_superfam"/>
</dbReference>
<dbReference type="CDD" id="cd03673">
    <property type="entry name" value="NUDIX_Ap6A_hydrolase"/>
    <property type="match status" value="1"/>
</dbReference>
<dbReference type="InterPro" id="IPR020084">
    <property type="entry name" value="NUDIX_hydrolase_CS"/>
</dbReference>
<dbReference type="PROSITE" id="PS51462">
    <property type="entry name" value="NUDIX"/>
    <property type="match status" value="1"/>
</dbReference>
<dbReference type="InterPro" id="IPR013078">
    <property type="entry name" value="His_Pase_superF_clade-1"/>
</dbReference>
<sequence>MSNVIIAAGGILYRRVQQNQHTQHSTDFDSHTHSVTEAANASPSTSQPAHPPTFTALDDIEVCLVHRPKYNDWSWPKGKLDASESIYQAAVREIQEETGYPAALGAYIQSVEYSLTDEGKRGKKRIDPKSPRKIVHYWIARILEPQAAQLQKAVLGPVERGDDVDIVQWLPIQQARKKLTHIADVEALASFVELVKQGALDAGTLVLVRHGKAEGRKVWRGGDPDRPLTPKGAAASYAIARELACFGINHVASSPWKRCMDTMAPFAWQTGQGVVSAPAMTEDAFAQNPETSWQYMQSIMEQCIAQHSVLALGMHRPVIGGMFEHLRNLCASKAVARALPAKTPYMPTGHAVVLTVVHTNSDPLIIDIQKVAPIVY</sequence>
<protein>
    <submittedName>
        <fullName evidence="4">NTP pyrophosphohydrolase</fullName>
    </submittedName>
</protein>
<keyword evidence="5" id="KW-1185">Reference proteome</keyword>
<evidence type="ECO:0000313" key="5">
    <source>
        <dbReference type="Proteomes" id="UP000619536"/>
    </source>
</evidence>
<reference evidence="4" key="1">
    <citation type="journal article" date="2014" name="Int. J. Syst. Evol. Microbiol.">
        <title>Complete genome sequence of Corynebacterium casei LMG S-19264T (=DSM 44701T), isolated from a smear-ripened cheese.</title>
        <authorList>
            <consortium name="US DOE Joint Genome Institute (JGI-PGF)"/>
            <person name="Walter F."/>
            <person name="Albersmeier A."/>
            <person name="Kalinowski J."/>
            <person name="Ruckert C."/>
        </authorList>
    </citation>
    <scope>NUCLEOTIDE SEQUENCE</scope>
    <source>
        <strain evidence="4">CCM 8606</strain>
    </source>
</reference>
<dbReference type="EMBL" id="BMDH01000003">
    <property type="protein sequence ID" value="GGI14672.1"/>
    <property type="molecule type" value="Genomic_DNA"/>
</dbReference>
<dbReference type="InterPro" id="IPR000086">
    <property type="entry name" value="NUDIX_hydrolase_dom"/>
</dbReference>
<evidence type="ECO:0000259" key="3">
    <source>
        <dbReference type="PROSITE" id="PS51462"/>
    </source>
</evidence>
<dbReference type="Proteomes" id="UP000619536">
    <property type="component" value="Unassembled WGS sequence"/>
</dbReference>